<proteinExistence type="predicted"/>
<comment type="caution">
    <text evidence="2">The sequence shown here is derived from an EMBL/GenBank/DDBJ whole genome shotgun (WGS) entry which is preliminary data.</text>
</comment>
<dbReference type="InterPro" id="IPR037653">
    <property type="entry name" value="Cbp6"/>
</dbReference>
<dbReference type="GO" id="GO:0034551">
    <property type="term" value="P:mitochondrial respiratory chain complex III assembly"/>
    <property type="evidence" value="ECO:0007669"/>
    <property type="project" value="TreeGrafter"/>
</dbReference>
<feature type="region of interest" description="Disordered" evidence="1">
    <location>
        <begin position="113"/>
        <end position="135"/>
    </location>
</feature>
<keyword evidence="3" id="KW-1185">Reference proteome</keyword>
<organism evidence="2 3">
    <name type="scientific">Acaulospora morrowiae</name>
    <dbReference type="NCBI Taxonomy" id="94023"/>
    <lineage>
        <taxon>Eukaryota</taxon>
        <taxon>Fungi</taxon>
        <taxon>Fungi incertae sedis</taxon>
        <taxon>Mucoromycota</taxon>
        <taxon>Glomeromycotina</taxon>
        <taxon>Glomeromycetes</taxon>
        <taxon>Diversisporales</taxon>
        <taxon>Acaulosporaceae</taxon>
        <taxon>Acaulospora</taxon>
    </lineage>
</organism>
<dbReference type="EMBL" id="CAJVPV010001917">
    <property type="protein sequence ID" value="CAG8512150.1"/>
    <property type="molecule type" value="Genomic_DNA"/>
</dbReference>
<accession>A0A9N8ZZ36</accession>
<dbReference type="PANTHER" id="PTHR28250:SF1">
    <property type="entry name" value="CYTOCHROME B PRE-MRNA-PROCESSING PROTEIN 6"/>
    <property type="match status" value="1"/>
</dbReference>
<name>A0A9N8ZZ36_9GLOM</name>
<dbReference type="PANTHER" id="PTHR28250">
    <property type="entry name" value="CYTOCHROME B PRE-MRNA-PROCESSING PROTEIN 6"/>
    <property type="match status" value="1"/>
</dbReference>
<dbReference type="GO" id="GO:0061671">
    <property type="term" value="C:Cbp3p-Cbp6 complex"/>
    <property type="evidence" value="ECO:0007669"/>
    <property type="project" value="InterPro"/>
</dbReference>
<evidence type="ECO:0000256" key="1">
    <source>
        <dbReference type="SAM" id="MobiDB-lite"/>
    </source>
</evidence>
<dbReference type="OrthoDB" id="2107880at2759"/>
<sequence>MSASTRSEVLSLYRSFLRVIERWPTDYLRPNTDMRHVLHLRVVEGFRQNLVIKDADVYDSLILEANIELDALRKLADNEYKEKYPLSDRIYRPAANPKYYYGLVAAIDKAAKQKQEEKSKPPSFWNRLWGGNRVN</sequence>
<dbReference type="Proteomes" id="UP000789342">
    <property type="component" value="Unassembled WGS sequence"/>
</dbReference>
<protein>
    <submittedName>
        <fullName evidence="2">12616_t:CDS:1</fullName>
    </submittedName>
</protein>
<reference evidence="2" key="1">
    <citation type="submission" date="2021-06" db="EMBL/GenBank/DDBJ databases">
        <authorList>
            <person name="Kallberg Y."/>
            <person name="Tangrot J."/>
            <person name="Rosling A."/>
        </authorList>
    </citation>
    <scope>NUCLEOTIDE SEQUENCE</scope>
    <source>
        <strain evidence="2">CL551</strain>
    </source>
</reference>
<dbReference type="Pfam" id="PF20180">
    <property type="entry name" value="UQCC2_CBP6"/>
    <property type="match status" value="1"/>
</dbReference>
<dbReference type="GO" id="GO:0043022">
    <property type="term" value="F:ribosome binding"/>
    <property type="evidence" value="ECO:0007669"/>
    <property type="project" value="InterPro"/>
</dbReference>
<evidence type="ECO:0000313" key="3">
    <source>
        <dbReference type="Proteomes" id="UP000789342"/>
    </source>
</evidence>
<gene>
    <name evidence="2" type="ORF">AMORRO_LOCUS3783</name>
</gene>
<evidence type="ECO:0000313" key="2">
    <source>
        <dbReference type="EMBL" id="CAG8512150.1"/>
    </source>
</evidence>
<dbReference type="AlphaFoldDB" id="A0A9N8ZZ36"/>